<dbReference type="Proteomes" id="UP001239782">
    <property type="component" value="Chromosome"/>
</dbReference>
<reference evidence="1 2" key="1">
    <citation type="submission" date="2023-08" db="EMBL/GenBank/DDBJ databases">
        <title>Pleionea litopenaei sp. nov., isolated from stomach of juvenile Litopenaeus vannamei.</title>
        <authorList>
            <person name="Rho A.M."/>
            <person name="Hwang C.Y."/>
        </authorList>
    </citation>
    <scope>NUCLEOTIDE SEQUENCE [LARGE SCALE GENOMIC DNA]</scope>
    <source>
        <strain evidence="1 2">HL-JVS1</strain>
    </source>
</reference>
<proteinExistence type="predicted"/>
<name>A0AA51RVK3_9GAMM</name>
<sequence>MKSSRINYQSSNSRYRRLGANVMTKVTMQQVRNSVVLGLAILGSLLFALSFNDEQTEMTPAAVEYIFNPIRVVLEPVPETLKKEQWSIES</sequence>
<evidence type="ECO:0000313" key="1">
    <source>
        <dbReference type="EMBL" id="WMS88566.1"/>
    </source>
</evidence>
<protein>
    <submittedName>
        <fullName evidence="1">Uncharacterized protein</fullName>
    </submittedName>
</protein>
<dbReference type="KEGG" id="plei:Q9312_06515"/>
<dbReference type="AlphaFoldDB" id="A0AA51RVK3"/>
<organism evidence="1 2">
    <name type="scientific">Pleionea litopenaei</name>
    <dbReference type="NCBI Taxonomy" id="3070815"/>
    <lineage>
        <taxon>Bacteria</taxon>
        <taxon>Pseudomonadati</taxon>
        <taxon>Pseudomonadota</taxon>
        <taxon>Gammaproteobacteria</taxon>
        <taxon>Oceanospirillales</taxon>
        <taxon>Pleioneaceae</taxon>
        <taxon>Pleionea</taxon>
    </lineage>
</organism>
<accession>A0AA51RVK3</accession>
<dbReference type="RefSeq" id="WP_309203781.1">
    <property type="nucleotide sequence ID" value="NZ_CP133548.1"/>
</dbReference>
<keyword evidence="2" id="KW-1185">Reference proteome</keyword>
<evidence type="ECO:0000313" key="2">
    <source>
        <dbReference type="Proteomes" id="UP001239782"/>
    </source>
</evidence>
<gene>
    <name evidence="1" type="ORF">Q9312_06515</name>
</gene>
<dbReference type="EMBL" id="CP133548">
    <property type="protein sequence ID" value="WMS88566.1"/>
    <property type="molecule type" value="Genomic_DNA"/>
</dbReference>